<dbReference type="InterPro" id="IPR041058">
    <property type="entry name" value="FucT_N"/>
</dbReference>
<evidence type="ECO:0000259" key="1">
    <source>
        <dbReference type="Pfam" id="PF00852"/>
    </source>
</evidence>
<dbReference type="SUPFAM" id="SSF53756">
    <property type="entry name" value="UDP-Glycosyltransferase/glycogen phosphorylase"/>
    <property type="match status" value="1"/>
</dbReference>
<evidence type="ECO:0000259" key="2">
    <source>
        <dbReference type="Pfam" id="PF18025"/>
    </source>
</evidence>
<dbReference type="InterPro" id="IPR055270">
    <property type="entry name" value="Glyco_tran_10_C"/>
</dbReference>
<gene>
    <name evidence="3" type="ORF">DWY77_10710</name>
</gene>
<accession>A0A412CC02</accession>
<reference evidence="3 4" key="1">
    <citation type="submission" date="2018-08" db="EMBL/GenBank/DDBJ databases">
        <title>A genome reference for cultivated species of the human gut microbiota.</title>
        <authorList>
            <person name="Zou Y."/>
            <person name="Xue W."/>
            <person name="Luo G."/>
        </authorList>
    </citation>
    <scope>NUCLEOTIDE SEQUENCE [LARGE SCALE GENOMIC DNA]</scope>
    <source>
        <strain evidence="3 4">AF27-12</strain>
    </source>
</reference>
<dbReference type="Proteomes" id="UP000286147">
    <property type="component" value="Unassembled WGS sequence"/>
</dbReference>
<sequence>MMKNKLHSFYMNRMLDLSYIKDLIRKKNIIFDSEYDNISYVNTAKTTRWFTQFIKYNFDVDEKYIRFYGVFGPSRHLKEKNVGVKIFFSGENLETPIRHKLLIEHDTGVKSFLKKTLKYYKGYPLENMDLSIGFSNLSNEKYVRFPYWIIRLFEPNITYAGIKEKIYTINNLKRYSFINKAVVINRHDDFGLRTKICDDLDKTLEIVYAGKWRNNTNDLWRNFNNDKIKYMKQFMFNICPENIDAPYYVTEKLFEAFLAGNIPIYSGCLNNPEPNIINNKSLILWNLDDKNDDKIKIIRKLMRDETLYYKFIRQEKMKKESIDIIYDYIENLRYKLKIILK</sequence>
<dbReference type="Pfam" id="PF18025">
    <property type="entry name" value="FucT_N"/>
    <property type="match status" value="1"/>
</dbReference>
<organism evidence="3 4">
    <name type="scientific">Megamonas rupellensis</name>
    <dbReference type="NCBI Taxonomy" id="491921"/>
    <lineage>
        <taxon>Bacteria</taxon>
        <taxon>Bacillati</taxon>
        <taxon>Bacillota</taxon>
        <taxon>Negativicutes</taxon>
        <taxon>Selenomonadales</taxon>
        <taxon>Selenomonadaceae</taxon>
        <taxon>Megamonas</taxon>
    </lineage>
</organism>
<feature type="domain" description="Alpha-(1,3)-fucosyltransferase FucT N-terminal" evidence="2">
    <location>
        <begin position="50"/>
        <end position="150"/>
    </location>
</feature>
<evidence type="ECO:0000313" key="3">
    <source>
        <dbReference type="EMBL" id="RGQ78369.1"/>
    </source>
</evidence>
<comment type="caution">
    <text evidence="3">The sequence shown here is derived from an EMBL/GenBank/DDBJ whole genome shotgun (WGS) entry which is preliminary data.</text>
</comment>
<dbReference type="RefSeq" id="WP_118036516.1">
    <property type="nucleotide sequence ID" value="NZ_QRTP01000037.1"/>
</dbReference>
<dbReference type="EMBL" id="QRTP01000037">
    <property type="protein sequence ID" value="RGQ78369.1"/>
    <property type="molecule type" value="Genomic_DNA"/>
</dbReference>
<dbReference type="AlphaFoldDB" id="A0A412CC02"/>
<dbReference type="Pfam" id="PF00852">
    <property type="entry name" value="Glyco_transf_10"/>
    <property type="match status" value="1"/>
</dbReference>
<evidence type="ECO:0000313" key="4">
    <source>
        <dbReference type="Proteomes" id="UP000286147"/>
    </source>
</evidence>
<dbReference type="InterPro" id="IPR038577">
    <property type="entry name" value="GT10-like_C_sf"/>
</dbReference>
<dbReference type="Gene3D" id="3.40.50.11660">
    <property type="entry name" value="Glycosyl transferase family 10, C-terminal domain"/>
    <property type="match status" value="1"/>
</dbReference>
<name>A0A412CC02_9FIRM</name>
<proteinExistence type="predicted"/>
<protein>
    <submittedName>
        <fullName evidence="3">Uncharacterized protein</fullName>
    </submittedName>
</protein>
<feature type="domain" description="Fucosyltransferase C-terminal" evidence="1">
    <location>
        <begin position="189"/>
        <end position="313"/>
    </location>
</feature>